<evidence type="ECO:0000313" key="2">
    <source>
        <dbReference type="Proteomes" id="UP000007652"/>
    </source>
</evidence>
<dbReference type="NCBIfam" id="TIGR02837">
    <property type="entry name" value="spore_II_R"/>
    <property type="match status" value="1"/>
</dbReference>
<dbReference type="OrthoDB" id="9793324at2"/>
<sequence>MKRILALLICIIVFVLPFLVGSIQRTDGIIRFHVIANSDSLDDQNLKLKVRDEILREIYPEIKDIKDYNESFKILSKNISRIEDIANKVLEENGFDYKSRVYLGNFNFPVKKYGDVVVPPGEYMALRVVLGNGEGKNWWCVMFPPLCFIDITRGKIDPKSEEMLKRALEENSVETFKGNKRNKLELRLKSLEIISNTIKRAKMGLR</sequence>
<protein>
    <submittedName>
        <fullName evidence="1">Stage II sporulation protein required for processing of pro-sigma-E (SpoIIR)</fullName>
    </submittedName>
</protein>
<keyword evidence="2" id="KW-1185">Reference proteome</keyword>
<dbReference type="Pfam" id="PF09551">
    <property type="entry name" value="Spore_II_R"/>
    <property type="match status" value="1"/>
</dbReference>
<proteinExistence type="predicted"/>
<comment type="caution">
    <text evidence="1">The sequence shown here is derived from an EMBL/GenBank/DDBJ whole genome shotgun (WGS) entry which is preliminary data.</text>
</comment>
<dbReference type="AlphaFoldDB" id="I7J4S6"/>
<dbReference type="RefSeq" id="WP_008908230.1">
    <property type="nucleotide sequence ID" value="NZ_CAKP01000042.1"/>
</dbReference>
<accession>I7J4S6</accession>
<dbReference type="EMBL" id="CAKP01000042">
    <property type="protein sequence ID" value="CCJ32956.1"/>
    <property type="molecule type" value="Genomic_DNA"/>
</dbReference>
<reference evidence="1 2" key="1">
    <citation type="journal article" date="2011" name="J. Bacteriol.">
        <title>Draft genome sequence of Caloramator australicus strain RC3T, a thermoanaerobe from the Great Artesian Basin of Australia.</title>
        <authorList>
            <person name="Ogg C.D."/>
            <person name="Patel B.K.C."/>
        </authorList>
    </citation>
    <scope>NUCLEOTIDE SEQUENCE [LARGE SCALE GENOMIC DNA]</scope>
    <source>
        <strain evidence="1 2">RC3</strain>
    </source>
</reference>
<dbReference type="STRING" id="857293.CAAU_0872"/>
<evidence type="ECO:0000313" key="1">
    <source>
        <dbReference type="EMBL" id="CCJ32956.1"/>
    </source>
</evidence>
<organism evidence="1 2">
    <name type="scientific">Caloramator australicus RC3</name>
    <dbReference type="NCBI Taxonomy" id="857293"/>
    <lineage>
        <taxon>Bacteria</taxon>
        <taxon>Bacillati</taxon>
        <taxon>Bacillota</taxon>
        <taxon>Clostridia</taxon>
        <taxon>Eubacteriales</taxon>
        <taxon>Clostridiaceae</taxon>
        <taxon>Caloramator</taxon>
    </lineage>
</organism>
<name>I7J4S6_9CLOT</name>
<gene>
    <name evidence="1" type="ORF">CAAU_0872</name>
</gene>
<dbReference type="InterPro" id="IPR014202">
    <property type="entry name" value="Spore_II_R"/>
</dbReference>
<dbReference type="eggNOG" id="ENOG5031K93">
    <property type="taxonomic scope" value="Bacteria"/>
</dbReference>
<dbReference type="Proteomes" id="UP000007652">
    <property type="component" value="Unassembled WGS sequence"/>
</dbReference>